<dbReference type="InterPro" id="IPR015410">
    <property type="entry name" value="DUF1985"/>
</dbReference>
<evidence type="ECO:0000313" key="3">
    <source>
        <dbReference type="RefSeq" id="XP_016469808.1"/>
    </source>
</evidence>
<dbReference type="KEGG" id="nta:107792130"/>
<proteinExistence type="predicted"/>
<dbReference type="AlphaFoldDB" id="A0A1S3ZZK1"/>
<evidence type="ECO:0000259" key="2">
    <source>
        <dbReference type="Pfam" id="PF09331"/>
    </source>
</evidence>
<dbReference type="Pfam" id="PF09331">
    <property type="entry name" value="DUF1985"/>
    <property type="match status" value="1"/>
</dbReference>
<gene>
    <name evidence="3" type="primary">LOC107792130</name>
</gene>
<dbReference type="PANTHER" id="PTHR48449">
    <property type="entry name" value="DUF1985 DOMAIN-CONTAINING PROTEIN"/>
    <property type="match status" value="1"/>
</dbReference>
<reference evidence="3" key="1">
    <citation type="submission" date="2025-08" db="UniProtKB">
        <authorList>
            <consortium name="RefSeq"/>
        </authorList>
    </citation>
    <scope>IDENTIFICATION</scope>
</reference>
<evidence type="ECO:0000256" key="1">
    <source>
        <dbReference type="SAM" id="MobiDB-lite"/>
    </source>
</evidence>
<sequence length="320" mass="37925">MASTKSKEPKDPKTPRIRKAPSVPVVIPTKPGERYYEFRDWFNCRAYWKGNHNFKGLIATFLTPAQQEKLNNGTFWHIMAMKNFHCSMKLVHCLILSRVFTNNRNSINFKIFGCDVSFNLEDFHIMYDLRITTHNVEKSIKRESKILKRYFGKSKGVTLKDIQEYMMRNQNKNDDVNFKHVCESDEDVVKIMEILIVEFVFFERKHESTVLEEYATIVEDGEACLNYPWGNASYEKLITSMKHALDTKDKNNPTEYTVGEFPYPLYVWFYERFPDIQDKYLKDDDYLDVPQVPRMLRYPYLGEPKFKELHADYFSNNGVN</sequence>
<feature type="domain" description="DUF1985" evidence="2">
    <location>
        <begin position="98"/>
        <end position="239"/>
    </location>
</feature>
<dbReference type="RefSeq" id="XP_016469808.1">
    <property type="nucleotide sequence ID" value="XM_016614322.1"/>
</dbReference>
<dbReference type="PaxDb" id="4097-A0A1S3ZZK1"/>
<name>A0A1S3ZZK1_TOBAC</name>
<dbReference type="OrthoDB" id="1027241at2759"/>
<protein>
    <recommendedName>
        <fullName evidence="2">DUF1985 domain-containing protein</fullName>
    </recommendedName>
</protein>
<feature type="region of interest" description="Disordered" evidence="1">
    <location>
        <begin position="1"/>
        <end position="21"/>
    </location>
</feature>
<accession>A0A1S3ZZK1</accession>
<organism evidence="3">
    <name type="scientific">Nicotiana tabacum</name>
    <name type="common">Common tobacco</name>
    <dbReference type="NCBI Taxonomy" id="4097"/>
    <lineage>
        <taxon>Eukaryota</taxon>
        <taxon>Viridiplantae</taxon>
        <taxon>Streptophyta</taxon>
        <taxon>Embryophyta</taxon>
        <taxon>Tracheophyta</taxon>
        <taxon>Spermatophyta</taxon>
        <taxon>Magnoliopsida</taxon>
        <taxon>eudicotyledons</taxon>
        <taxon>Gunneridae</taxon>
        <taxon>Pentapetalae</taxon>
        <taxon>asterids</taxon>
        <taxon>lamiids</taxon>
        <taxon>Solanales</taxon>
        <taxon>Solanaceae</taxon>
        <taxon>Nicotianoideae</taxon>
        <taxon>Nicotianeae</taxon>
        <taxon>Nicotiana</taxon>
    </lineage>
</organism>
<dbReference type="PANTHER" id="PTHR48449:SF1">
    <property type="entry name" value="DUF1985 DOMAIN-CONTAINING PROTEIN"/>
    <property type="match status" value="1"/>
</dbReference>
<feature type="compositionally biased region" description="Basic and acidic residues" evidence="1">
    <location>
        <begin position="1"/>
        <end position="14"/>
    </location>
</feature>